<dbReference type="EMBL" id="LRXL01000026">
    <property type="protein sequence ID" value="OAB79751.1"/>
    <property type="molecule type" value="Genomic_DNA"/>
</dbReference>
<evidence type="ECO:0000256" key="1">
    <source>
        <dbReference type="SAM" id="Phobius"/>
    </source>
</evidence>
<keyword evidence="1" id="KW-0472">Membrane</keyword>
<comment type="caution">
    <text evidence="2">The sequence shown here is derived from an EMBL/GenBank/DDBJ whole genome shotgun (WGS) entry which is preliminary data.</text>
</comment>
<feature type="transmembrane region" description="Helical" evidence="1">
    <location>
        <begin position="48"/>
        <end position="71"/>
    </location>
</feature>
<sequence>METHFNIAKIAAMVITALGMLCFVLIGRYVIKSHKGDKNYKRRKTVSIFNWLFALLAISEILTVLYILFYINPYVTSFFLMLKAILIIATVTTYYLSIPKFVEKNISIIDHKNTVENLKTIAKIQIEQLNISKETKKQIAANIDIQ</sequence>
<protein>
    <submittedName>
        <fullName evidence="2">Uncharacterized protein</fullName>
    </submittedName>
</protein>
<feature type="transmembrane region" description="Helical" evidence="1">
    <location>
        <begin position="77"/>
        <end position="96"/>
    </location>
</feature>
<accession>A0A167IKR8</accession>
<reference evidence="2 3" key="1">
    <citation type="submission" date="2016-02" db="EMBL/GenBank/DDBJ databases">
        <title>Ulvibacter sp. LPB0005, isolated from Thais luteostoma.</title>
        <authorList>
            <person name="Shin S.-K."/>
            <person name="Yi H."/>
        </authorList>
    </citation>
    <scope>NUCLEOTIDE SEQUENCE [LARGE SCALE GENOMIC DNA]</scope>
    <source>
        <strain evidence="2 3">LPB0005</strain>
    </source>
</reference>
<dbReference type="RefSeq" id="WP_068589683.1">
    <property type="nucleotide sequence ID" value="NZ_LRXL01000026.1"/>
</dbReference>
<name>A0A167IKR8_9FLAO</name>
<keyword evidence="1" id="KW-0812">Transmembrane</keyword>
<evidence type="ECO:0000313" key="2">
    <source>
        <dbReference type="EMBL" id="OAB79751.1"/>
    </source>
</evidence>
<proteinExistence type="predicted"/>
<dbReference type="STRING" id="1763537.ULVI_03120"/>
<organism evidence="2 3">
    <name type="scientific">Cochleicola gelatinilyticus</name>
    <dbReference type="NCBI Taxonomy" id="1763537"/>
    <lineage>
        <taxon>Bacteria</taxon>
        <taxon>Pseudomonadati</taxon>
        <taxon>Bacteroidota</taxon>
        <taxon>Flavobacteriia</taxon>
        <taxon>Flavobacteriales</taxon>
        <taxon>Flavobacteriaceae</taxon>
        <taxon>Cochleicola</taxon>
    </lineage>
</organism>
<feature type="transmembrane region" description="Helical" evidence="1">
    <location>
        <begin position="6"/>
        <end position="27"/>
    </location>
</feature>
<keyword evidence="1" id="KW-1133">Transmembrane helix</keyword>
<keyword evidence="3" id="KW-1185">Reference proteome</keyword>
<evidence type="ECO:0000313" key="3">
    <source>
        <dbReference type="Proteomes" id="UP000077013"/>
    </source>
</evidence>
<dbReference type="Proteomes" id="UP000077013">
    <property type="component" value="Unassembled WGS sequence"/>
</dbReference>
<gene>
    <name evidence="2" type="ORF">ULVI_03120</name>
</gene>
<dbReference type="AlphaFoldDB" id="A0A167IKR8"/>